<evidence type="ECO:0000259" key="4">
    <source>
        <dbReference type="Pfam" id="PF23210"/>
    </source>
</evidence>
<evidence type="ECO:0000259" key="5">
    <source>
        <dbReference type="Pfam" id="PF23221"/>
    </source>
</evidence>
<name>A0A5J4V7T9_9EUKA</name>
<evidence type="ECO:0000313" key="6">
    <source>
        <dbReference type="EMBL" id="KAA6378265.1"/>
    </source>
</evidence>
<feature type="domain" description="MROH2B-like HEAT-repeats" evidence="4">
    <location>
        <begin position="501"/>
        <end position="636"/>
    </location>
</feature>
<evidence type="ECO:0000256" key="3">
    <source>
        <dbReference type="SAM" id="MobiDB-lite"/>
    </source>
</evidence>
<proteinExistence type="predicted"/>
<feature type="region of interest" description="Disordered" evidence="3">
    <location>
        <begin position="608"/>
        <end position="636"/>
    </location>
</feature>
<dbReference type="InterPro" id="IPR011989">
    <property type="entry name" value="ARM-like"/>
</dbReference>
<protein>
    <submittedName>
        <fullName evidence="6">Uncharacterized protein</fullName>
    </submittedName>
</protein>
<dbReference type="AlphaFoldDB" id="A0A5J4V7T9"/>
<sequence length="651" mass="73377">MDMLNETVSALLSAADDVEDVVRQNVKLALCSIGRRNPQLVISQICLAINAQNIHPSQKSLLMETLENIVRENILSLKSEDFDTIILFSINEICLDQDILNHKRISVQIFAVVSSMQPQLCYDEILKKIAPQLDTFNENIIQALNEFTQRNPDFIFGRLKEIFASLVPQFNSIKNNHQKQIMAEACGSFAEAITFVVRKGNTLEKGTRSEDNRNIHFKSKQIHHLDTNSISSVIVTSNLTSSLYSISYSLESLYGFIDSHPTNEFETEMDIVFDMLHGSWSSNFGTGGSERCRLSCLWAIGKVAQLVSQRALSASLHKLVPLFLHYLKKDEPILQFSASFALHGVISSILKQKPQDIQPYIQQLLHITYNTLIQLPVLNPTAFIFPPKQATWNQFVTRIASGGEQQLLPDEMGFEEDQFDSYETNFEKKEEEQNDEQNKRLEKETSIERQQQFIIRRMEERAGIGTGVKQKVEGAKKILEPIMDSAVLDTQQRTSLELHALICRVAHDYIEDTTSYILKQLDKTSGAQRAITIGIIAHMVSLLGIHIEPKKTQIFSSLSSSLNDGSLCVRFALIQLALALSRNGILDDTNWEALIRVIIMAVGSPVGWGETQNKSDKQQNQNYTKEDNVTQTGTNSFQNNSALLPITQQIL</sequence>
<dbReference type="InterPro" id="IPR056282">
    <property type="entry name" value="MROH2B-like_N_HEAT"/>
</dbReference>
<dbReference type="OrthoDB" id="1884734at2759"/>
<gene>
    <name evidence="6" type="ORF">EZS28_026209</name>
</gene>
<accession>A0A5J4V7T9</accession>
<organism evidence="6 7">
    <name type="scientific">Streblomastix strix</name>
    <dbReference type="NCBI Taxonomy" id="222440"/>
    <lineage>
        <taxon>Eukaryota</taxon>
        <taxon>Metamonada</taxon>
        <taxon>Preaxostyla</taxon>
        <taxon>Oxymonadida</taxon>
        <taxon>Streblomastigidae</taxon>
        <taxon>Streblomastix</taxon>
    </lineage>
</organism>
<dbReference type="EMBL" id="SNRW01009261">
    <property type="protein sequence ID" value="KAA6378265.1"/>
    <property type="molecule type" value="Genomic_DNA"/>
</dbReference>
<dbReference type="Pfam" id="PF23210">
    <property type="entry name" value="HEAT_Maestro_2"/>
    <property type="match status" value="1"/>
</dbReference>
<dbReference type="Pfam" id="PF23221">
    <property type="entry name" value="HEAT_MROH2B_1st"/>
    <property type="match status" value="1"/>
</dbReference>
<evidence type="ECO:0000256" key="2">
    <source>
        <dbReference type="SAM" id="Coils"/>
    </source>
</evidence>
<dbReference type="InterPro" id="IPR016024">
    <property type="entry name" value="ARM-type_fold"/>
</dbReference>
<feature type="domain" description="MROH2B-like N-terminal HEAT-repeats" evidence="5">
    <location>
        <begin position="30"/>
        <end position="200"/>
    </location>
</feature>
<dbReference type="Proteomes" id="UP000324800">
    <property type="component" value="Unassembled WGS sequence"/>
</dbReference>
<dbReference type="Gene3D" id="1.25.10.10">
    <property type="entry name" value="Leucine-rich Repeat Variant"/>
    <property type="match status" value="1"/>
</dbReference>
<evidence type="ECO:0000313" key="7">
    <source>
        <dbReference type="Proteomes" id="UP000324800"/>
    </source>
</evidence>
<evidence type="ECO:0000256" key="1">
    <source>
        <dbReference type="ARBA" id="ARBA00022737"/>
    </source>
</evidence>
<comment type="caution">
    <text evidence="6">The sequence shown here is derived from an EMBL/GenBank/DDBJ whole genome shotgun (WGS) entry which is preliminary data.</text>
</comment>
<keyword evidence="1" id="KW-0677">Repeat</keyword>
<feature type="coiled-coil region" evidence="2">
    <location>
        <begin position="419"/>
        <end position="447"/>
    </location>
</feature>
<reference evidence="6 7" key="1">
    <citation type="submission" date="2019-03" db="EMBL/GenBank/DDBJ databases">
        <title>Single cell metagenomics reveals metabolic interactions within the superorganism composed of flagellate Streblomastix strix and complex community of Bacteroidetes bacteria on its surface.</title>
        <authorList>
            <person name="Treitli S.C."/>
            <person name="Kolisko M."/>
            <person name="Husnik F."/>
            <person name="Keeling P."/>
            <person name="Hampl V."/>
        </authorList>
    </citation>
    <scope>NUCLEOTIDE SEQUENCE [LARGE SCALE GENOMIC DNA]</scope>
    <source>
        <strain evidence="6">ST1C</strain>
    </source>
</reference>
<feature type="compositionally biased region" description="Polar residues" evidence="3">
    <location>
        <begin position="618"/>
        <end position="636"/>
    </location>
</feature>
<dbReference type="InterPro" id="IPR055408">
    <property type="entry name" value="HEAT_MROH2B-like"/>
</dbReference>
<dbReference type="SUPFAM" id="SSF48371">
    <property type="entry name" value="ARM repeat"/>
    <property type="match status" value="1"/>
</dbReference>
<keyword evidence="2" id="KW-0175">Coiled coil</keyword>